<evidence type="ECO:0000256" key="3">
    <source>
        <dbReference type="ARBA" id="ARBA00022475"/>
    </source>
</evidence>
<dbReference type="Gene3D" id="1.20.1250.20">
    <property type="entry name" value="MFS general substrate transporter like domains"/>
    <property type="match status" value="2"/>
</dbReference>
<feature type="transmembrane region" description="Helical" evidence="7">
    <location>
        <begin position="144"/>
        <end position="167"/>
    </location>
</feature>
<keyword evidence="4 7" id="KW-0812">Transmembrane</keyword>
<dbReference type="InterPro" id="IPR036259">
    <property type="entry name" value="MFS_trans_sf"/>
</dbReference>
<feature type="transmembrane region" description="Helical" evidence="7">
    <location>
        <begin position="227"/>
        <end position="248"/>
    </location>
</feature>
<reference evidence="9 10" key="1">
    <citation type="submission" date="2016-10" db="EMBL/GenBank/DDBJ databases">
        <authorList>
            <person name="de Groot N.N."/>
        </authorList>
    </citation>
    <scope>NUCLEOTIDE SEQUENCE [LARGE SCALE GENOMIC DNA]</scope>
    <source>
        <strain evidence="9 10">DSM 20117</strain>
    </source>
</reference>
<keyword evidence="2" id="KW-0813">Transport</keyword>
<dbReference type="RefSeq" id="WP_074700424.1">
    <property type="nucleotide sequence ID" value="NZ_CP018863.1"/>
</dbReference>
<dbReference type="InterPro" id="IPR020846">
    <property type="entry name" value="MFS_dom"/>
</dbReference>
<evidence type="ECO:0000256" key="7">
    <source>
        <dbReference type="SAM" id="Phobius"/>
    </source>
</evidence>
<proteinExistence type="predicted"/>
<feature type="transmembrane region" description="Helical" evidence="7">
    <location>
        <begin position="260"/>
        <end position="280"/>
    </location>
</feature>
<dbReference type="PROSITE" id="PS50850">
    <property type="entry name" value="MFS"/>
    <property type="match status" value="1"/>
</dbReference>
<dbReference type="STRING" id="37928.SAMN04489742_2184"/>
<dbReference type="InterPro" id="IPR050171">
    <property type="entry name" value="MFS_Transporters"/>
</dbReference>
<feature type="transmembrane region" description="Helical" evidence="7">
    <location>
        <begin position="362"/>
        <end position="385"/>
    </location>
</feature>
<dbReference type="GO" id="GO:0005886">
    <property type="term" value="C:plasma membrane"/>
    <property type="evidence" value="ECO:0007669"/>
    <property type="project" value="UniProtKB-SubCell"/>
</dbReference>
<dbReference type="OrthoDB" id="3285778at2"/>
<dbReference type="PANTHER" id="PTHR23517:SF2">
    <property type="entry name" value="MULTIDRUG RESISTANCE PROTEIN MDTH"/>
    <property type="match status" value="1"/>
</dbReference>
<feature type="domain" description="Major facilitator superfamily (MFS) profile" evidence="8">
    <location>
        <begin position="9"/>
        <end position="424"/>
    </location>
</feature>
<keyword evidence="3" id="KW-1003">Cell membrane</keyword>
<dbReference type="Pfam" id="PF07690">
    <property type="entry name" value="MFS_1"/>
    <property type="match status" value="1"/>
</dbReference>
<accession>A0A1H1CZS2</accession>
<gene>
    <name evidence="9" type="ORF">SAMN04489742_2184</name>
</gene>
<dbReference type="GO" id="GO:0022857">
    <property type="term" value="F:transmembrane transporter activity"/>
    <property type="evidence" value="ECO:0007669"/>
    <property type="project" value="InterPro"/>
</dbReference>
<dbReference type="EMBL" id="FNKH01000002">
    <property type="protein sequence ID" value="SDQ69723.1"/>
    <property type="molecule type" value="Genomic_DNA"/>
</dbReference>
<evidence type="ECO:0000256" key="4">
    <source>
        <dbReference type="ARBA" id="ARBA00022692"/>
    </source>
</evidence>
<protein>
    <submittedName>
        <fullName evidence="9">Major Facilitator Superfamily protein</fullName>
    </submittedName>
</protein>
<dbReference type="KEGG" id="acry:AC20117_06485"/>
<evidence type="ECO:0000259" key="8">
    <source>
        <dbReference type="PROSITE" id="PS50850"/>
    </source>
</evidence>
<feature type="transmembrane region" description="Helical" evidence="7">
    <location>
        <begin position="292"/>
        <end position="312"/>
    </location>
</feature>
<keyword evidence="5 7" id="KW-1133">Transmembrane helix</keyword>
<keyword evidence="10" id="KW-1185">Reference proteome</keyword>
<feature type="transmembrane region" description="Helical" evidence="7">
    <location>
        <begin position="76"/>
        <end position="94"/>
    </location>
</feature>
<keyword evidence="6 7" id="KW-0472">Membrane</keyword>
<feature type="transmembrane region" description="Helical" evidence="7">
    <location>
        <begin position="100"/>
        <end position="118"/>
    </location>
</feature>
<feature type="transmembrane region" description="Helical" evidence="7">
    <location>
        <begin position="324"/>
        <end position="350"/>
    </location>
</feature>
<evidence type="ECO:0000313" key="9">
    <source>
        <dbReference type="EMBL" id="SDQ69723.1"/>
    </source>
</evidence>
<evidence type="ECO:0000256" key="2">
    <source>
        <dbReference type="ARBA" id="ARBA00022448"/>
    </source>
</evidence>
<feature type="transmembrane region" description="Helical" evidence="7">
    <location>
        <begin position="12"/>
        <end position="33"/>
    </location>
</feature>
<feature type="transmembrane region" description="Helical" evidence="7">
    <location>
        <begin position="397"/>
        <end position="417"/>
    </location>
</feature>
<evidence type="ECO:0000313" key="10">
    <source>
        <dbReference type="Proteomes" id="UP000181917"/>
    </source>
</evidence>
<feature type="transmembrane region" description="Helical" evidence="7">
    <location>
        <begin position="173"/>
        <end position="191"/>
    </location>
</feature>
<dbReference type="AlphaFoldDB" id="A0A1H1CZS2"/>
<organism evidence="9 10">
    <name type="scientific">Crystallibacter crystallopoietes</name>
    <dbReference type="NCBI Taxonomy" id="37928"/>
    <lineage>
        <taxon>Bacteria</taxon>
        <taxon>Bacillati</taxon>
        <taxon>Actinomycetota</taxon>
        <taxon>Actinomycetes</taxon>
        <taxon>Micrococcales</taxon>
        <taxon>Micrococcaceae</taxon>
        <taxon>Crystallibacter</taxon>
    </lineage>
</organism>
<name>A0A1H1CZS2_9MICC</name>
<dbReference type="SUPFAM" id="SSF103473">
    <property type="entry name" value="MFS general substrate transporter"/>
    <property type="match status" value="1"/>
</dbReference>
<dbReference type="InterPro" id="IPR011701">
    <property type="entry name" value="MFS"/>
</dbReference>
<comment type="subcellular location">
    <subcellularLocation>
        <location evidence="1">Cell membrane</location>
        <topology evidence="1">Multi-pass membrane protein</topology>
    </subcellularLocation>
</comment>
<sequence length="439" mass="45947">MTFRSYRAETRTLLGAQLVFNLGFYAVVPFLAGAMRTEYGLGVTAIGLVLGARTFSQQGMFLIGGVLADRWGARRAILIGCLVRILGYATLAAASDFALFLLGAVLTGAGGALFSPALESRLSHADQPVETEALVGGRKSHRSVFVWLAVIGEIGAVMGPVLGSVLLNWSFDAALAAGIGIFSAITILLWYRLPAEPARETDISEADQAGSAAGPHFALRCLSDRRFVLFCLLASTNMLAYNQLYFAIPIELSRRGLDGAWLGALFLLASALTLLLQLPVSAVGRRLGSGPALSIGFVLLSVAFTVAAITSMHPGSSDASLAPVVVTVAVLILGHMLLTPTILSLIPTFATASGPAAGRGAYYGLAATCGGISVLAGNSALGLLLDLTERQTWWPGTPWIPLILLPFLAAWALPRVLTSHRANRLSPSSTKTDLSGKAG</sequence>
<evidence type="ECO:0000256" key="1">
    <source>
        <dbReference type="ARBA" id="ARBA00004651"/>
    </source>
</evidence>
<dbReference type="PANTHER" id="PTHR23517">
    <property type="entry name" value="RESISTANCE PROTEIN MDTM, PUTATIVE-RELATED-RELATED"/>
    <property type="match status" value="1"/>
</dbReference>
<evidence type="ECO:0000256" key="6">
    <source>
        <dbReference type="ARBA" id="ARBA00023136"/>
    </source>
</evidence>
<dbReference type="Proteomes" id="UP000181917">
    <property type="component" value="Unassembled WGS sequence"/>
</dbReference>
<evidence type="ECO:0000256" key="5">
    <source>
        <dbReference type="ARBA" id="ARBA00022989"/>
    </source>
</evidence>